<dbReference type="PROSITE" id="PS50294">
    <property type="entry name" value="WD_REPEATS_REGION"/>
    <property type="match status" value="2"/>
</dbReference>
<evidence type="ECO:0000256" key="4">
    <source>
        <dbReference type="SAM" id="MobiDB-lite"/>
    </source>
</evidence>
<evidence type="ECO:0000256" key="1">
    <source>
        <dbReference type="ARBA" id="ARBA00022574"/>
    </source>
</evidence>
<dbReference type="Proteomes" id="UP000886885">
    <property type="component" value="Chromosome 5D"/>
</dbReference>
<evidence type="ECO:0000256" key="3">
    <source>
        <dbReference type="PROSITE-ProRule" id="PRU00221"/>
    </source>
</evidence>
<accession>A0A8X7ZQT7</accession>
<evidence type="ECO:0000313" key="7">
    <source>
        <dbReference type="Proteomes" id="UP000886885"/>
    </source>
</evidence>
<dbReference type="AlphaFoldDB" id="A0A8X7ZQT7"/>
<feature type="domain" description="Histone-binding protein RBBP4-like N-terminal" evidence="5">
    <location>
        <begin position="47"/>
        <end position="114"/>
    </location>
</feature>
<dbReference type="GO" id="GO:0042254">
    <property type="term" value="P:ribosome biogenesis"/>
    <property type="evidence" value="ECO:0007669"/>
    <property type="project" value="TreeGrafter"/>
</dbReference>
<dbReference type="Pfam" id="PF00400">
    <property type="entry name" value="WD40"/>
    <property type="match status" value="2"/>
</dbReference>
<dbReference type="InterPro" id="IPR022052">
    <property type="entry name" value="Histone-bd_RBBP4-like_N"/>
</dbReference>
<keyword evidence="2" id="KW-0677">Repeat</keyword>
<feature type="repeat" description="WD" evidence="3">
    <location>
        <begin position="272"/>
        <end position="314"/>
    </location>
</feature>
<dbReference type="PANTHER" id="PTHR45903:SF1">
    <property type="entry name" value="GLUTAMATE-RICH WD REPEAT-CONTAINING PROTEIN 1"/>
    <property type="match status" value="1"/>
</dbReference>
<dbReference type="PANTHER" id="PTHR45903">
    <property type="entry name" value="GLUTAMATE-RICH WD REPEAT-CONTAINING PROTEIN 1"/>
    <property type="match status" value="1"/>
</dbReference>
<evidence type="ECO:0000313" key="6">
    <source>
        <dbReference type="EMBL" id="KAG6773531.1"/>
    </source>
</evidence>
<gene>
    <name evidence="6" type="ORF">POTOM_020816</name>
</gene>
<evidence type="ECO:0000256" key="2">
    <source>
        <dbReference type="ARBA" id="ARBA00022737"/>
    </source>
</evidence>
<dbReference type="SMART" id="SM00320">
    <property type="entry name" value="WD40"/>
    <property type="match status" value="4"/>
</dbReference>
<dbReference type="Pfam" id="PF12265">
    <property type="entry name" value="CAF1C_H4-bd"/>
    <property type="match status" value="1"/>
</dbReference>
<evidence type="ECO:0000259" key="5">
    <source>
        <dbReference type="Pfam" id="PF12265"/>
    </source>
</evidence>
<protein>
    <recommendedName>
        <fullName evidence="5">Histone-binding protein RBBP4-like N-terminal domain-containing protein</fullName>
    </recommendedName>
</protein>
<sequence length="519" mass="57373">MVRSIKNPKMAKRKNKSQKGDESSSSSSIPSMPTKVWQPGVDKLGEEEELECDPTACNSLHAFHIGWPCLSFDVVRDLLGLLRTDFPHTVYFVTVTQAEKPDWNSIGIFKVSNVSGKKRELVPSKTTAGDSDMDTDNSDSDEDSEDEEEGGSATPVLQLRKVAHRGCINRIRAMTQNPHICASWSDAGYVQIWDFSTHLNALAESETEVPRGASSVFNQAPLFNFKGHKDEGYAIDWSPRVAGRLVTGDCKSCIHLWEPTSSATWNVDATPFTGHTASVEDLQWSSTEDHVFASCSVDGHIAMWDARLGKLASVMLASGSDNGTFSIRYLRLLSPKSKSCSTMVLSISRVPDLNIFGLILSIQLHFRIILAGLHTVLFSPSVSDFVPHIHFTISFLPEEDKSLVAHFQYHKHPITSIEWSPHEASTLAVSSSDNQLTIWDLSLEKDEEEEAEFKAKTKEQVNAPADLPPQLLFVHHGQKDLKELHWHAQIPGLIVSTASDGFNILMPSNIQSTLPSEGV</sequence>
<organism evidence="6 7">
    <name type="scientific">Populus tomentosa</name>
    <name type="common">Chinese white poplar</name>
    <dbReference type="NCBI Taxonomy" id="118781"/>
    <lineage>
        <taxon>Eukaryota</taxon>
        <taxon>Viridiplantae</taxon>
        <taxon>Streptophyta</taxon>
        <taxon>Embryophyta</taxon>
        <taxon>Tracheophyta</taxon>
        <taxon>Spermatophyta</taxon>
        <taxon>Magnoliopsida</taxon>
        <taxon>eudicotyledons</taxon>
        <taxon>Gunneridae</taxon>
        <taxon>Pentapetalae</taxon>
        <taxon>rosids</taxon>
        <taxon>fabids</taxon>
        <taxon>Malpighiales</taxon>
        <taxon>Salicaceae</taxon>
        <taxon>Saliceae</taxon>
        <taxon>Populus</taxon>
    </lineage>
</organism>
<dbReference type="EMBL" id="JAAWWB010000010">
    <property type="protein sequence ID" value="KAG6773531.1"/>
    <property type="molecule type" value="Genomic_DNA"/>
</dbReference>
<comment type="caution">
    <text evidence="6">The sequence shown here is derived from an EMBL/GenBank/DDBJ whole genome shotgun (WGS) entry which is preliminary data.</text>
</comment>
<keyword evidence="7" id="KW-1185">Reference proteome</keyword>
<name>A0A8X7ZQT7_POPTO</name>
<dbReference type="PROSITE" id="PS50082">
    <property type="entry name" value="WD_REPEATS_2"/>
    <property type="match status" value="2"/>
</dbReference>
<feature type="region of interest" description="Disordered" evidence="4">
    <location>
        <begin position="120"/>
        <end position="155"/>
    </location>
</feature>
<dbReference type="InterPro" id="IPR001680">
    <property type="entry name" value="WD40_rpt"/>
</dbReference>
<feature type="region of interest" description="Disordered" evidence="4">
    <location>
        <begin position="1"/>
        <end position="38"/>
    </location>
</feature>
<dbReference type="GO" id="GO:0005730">
    <property type="term" value="C:nucleolus"/>
    <property type="evidence" value="ECO:0007669"/>
    <property type="project" value="TreeGrafter"/>
</dbReference>
<reference evidence="6" key="1">
    <citation type="journal article" date="2020" name="bioRxiv">
        <title>Hybrid origin of Populus tomentosa Carr. identified through genome sequencing and phylogenomic analysis.</title>
        <authorList>
            <person name="An X."/>
            <person name="Gao K."/>
            <person name="Chen Z."/>
            <person name="Li J."/>
            <person name="Yang X."/>
            <person name="Yang X."/>
            <person name="Zhou J."/>
            <person name="Guo T."/>
            <person name="Zhao T."/>
            <person name="Huang S."/>
            <person name="Miao D."/>
            <person name="Khan W.U."/>
            <person name="Rao P."/>
            <person name="Ye M."/>
            <person name="Lei B."/>
            <person name="Liao W."/>
            <person name="Wang J."/>
            <person name="Ji L."/>
            <person name="Li Y."/>
            <person name="Guo B."/>
            <person name="Mustafa N.S."/>
            <person name="Li S."/>
            <person name="Yun Q."/>
            <person name="Keller S.R."/>
            <person name="Mao J."/>
            <person name="Zhang R."/>
            <person name="Strauss S.H."/>
        </authorList>
    </citation>
    <scope>NUCLEOTIDE SEQUENCE</scope>
    <source>
        <strain evidence="6">GM15</strain>
        <tissue evidence="6">Leaf</tissue>
    </source>
</reference>
<feature type="repeat" description="WD" evidence="3">
    <location>
        <begin position="407"/>
        <end position="449"/>
    </location>
</feature>
<keyword evidence="1 3" id="KW-0853">WD repeat</keyword>
<feature type="compositionally biased region" description="Acidic residues" evidence="4">
    <location>
        <begin position="131"/>
        <end position="150"/>
    </location>
</feature>
<dbReference type="InterPro" id="IPR051972">
    <property type="entry name" value="Glutamate-rich_WD_repeat"/>
</dbReference>
<dbReference type="OrthoDB" id="2161379at2759"/>
<proteinExistence type="predicted"/>